<evidence type="ECO:0000313" key="3">
    <source>
        <dbReference type="EMBL" id="KAK4461067.1"/>
    </source>
</evidence>
<protein>
    <recommendedName>
        <fullName evidence="2">G-patch domain-containing protein</fullName>
    </recommendedName>
</protein>
<dbReference type="SMART" id="SM01173">
    <property type="entry name" value="DUF4187"/>
    <property type="match status" value="1"/>
</dbReference>
<evidence type="ECO:0000256" key="1">
    <source>
        <dbReference type="SAM" id="MobiDB-lite"/>
    </source>
</evidence>
<keyword evidence="4" id="KW-1185">Reference proteome</keyword>
<organism evidence="3 4">
    <name type="scientific">Cladorrhinum samala</name>
    <dbReference type="NCBI Taxonomy" id="585594"/>
    <lineage>
        <taxon>Eukaryota</taxon>
        <taxon>Fungi</taxon>
        <taxon>Dikarya</taxon>
        <taxon>Ascomycota</taxon>
        <taxon>Pezizomycotina</taxon>
        <taxon>Sordariomycetes</taxon>
        <taxon>Sordariomycetidae</taxon>
        <taxon>Sordariales</taxon>
        <taxon>Podosporaceae</taxon>
        <taxon>Cladorrhinum</taxon>
    </lineage>
</organism>
<feature type="compositionally biased region" description="Low complexity" evidence="1">
    <location>
        <begin position="17"/>
        <end position="29"/>
    </location>
</feature>
<dbReference type="EMBL" id="MU864998">
    <property type="protein sequence ID" value="KAK4461067.1"/>
    <property type="molecule type" value="Genomic_DNA"/>
</dbReference>
<dbReference type="Pfam" id="PF13821">
    <property type="entry name" value="DUF4187"/>
    <property type="match status" value="1"/>
</dbReference>
<accession>A0AAV9HKD4</accession>
<evidence type="ECO:0000313" key="4">
    <source>
        <dbReference type="Proteomes" id="UP001321749"/>
    </source>
</evidence>
<feature type="domain" description="G-patch" evidence="2">
    <location>
        <begin position="1"/>
        <end position="62"/>
    </location>
</feature>
<name>A0AAV9HKD4_9PEZI</name>
<dbReference type="PANTHER" id="PTHR21032">
    <property type="entry name" value="G PATCH DOMAIN-CONTAINING PROTEIN 11"/>
    <property type="match status" value="1"/>
</dbReference>
<dbReference type="PANTHER" id="PTHR21032:SF0">
    <property type="entry name" value="G PATCH DOMAIN-CONTAINING PROTEIN 11"/>
    <property type="match status" value="1"/>
</dbReference>
<feature type="region of interest" description="Disordered" evidence="1">
    <location>
        <begin position="162"/>
        <end position="183"/>
    </location>
</feature>
<sequence length="252" mass="27928">MMAKMGFAPGKALGKDSGTAGAASTATAGAGAGAGAAGAGAALEPIRVSIKDGREGIGLESERKRKLREAAEQLGEQNKKAKVDEGSYRDRIRKEKEEARLERELRGAQKVAERFGAEELGGAEGKVLKAMPVVWRGVVKAREEGERSRKMRHDLEVGLASARLPTYDDGEEDEDDRKALGKDKKRTTYEVVDDLDEEDEELDEFEKLPVEDRLSKVVEYLREEFNYCFWCKFQYPDKELEGCPGLTEQDHD</sequence>
<comment type="caution">
    <text evidence="3">The sequence shown here is derived from an EMBL/GenBank/DDBJ whole genome shotgun (WGS) entry which is preliminary data.</text>
</comment>
<dbReference type="InterPro" id="IPR000467">
    <property type="entry name" value="G_patch_dom"/>
</dbReference>
<reference evidence="3" key="2">
    <citation type="submission" date="2023-06" db="EMBL/GenBank/DDBJ databases">
        <authorList>
            <consortium name="Lawrence Berkeley National Laboratory"/>
            <person name="Mondo S.J."/>
            <person name="Hensen N."/>
            <person name="Bonometti L."/>
            <person name="Westerberg I."/>
            <person name="Brannstrom I.O."/>
            <person name="Guillou S."/>
            <person name="Cros-Aarteil S."/>
            <person name="Calhoun S."/>
            <person name="Haridas S."/>
            <person name="Kuo A."/>
            <person name="Pangilinan J."/>
            <person name="Riley R."/>
            <person name="Labutti K."/>
            <person name="Andreopoulos B."/>
            <person name="Lipzen A."/>
            <person name="Chen C."/>
            <person name="Yanf M."/>
            <person name="Daum C."/>
            <person name="Ng V."/>
            <person name="Clum A."/>
            <person name="Steindorff A."/>
            <person name="Ohm R."/>
            <person name="Martin F."/>
            <person name="Silar P."/>
            <person name="Natvig D."/>
            <person name="Lalanne C."/>
            <person name="Gautier V."/>
            <person name="Ament-Velasquez S.L."/>
            <person name="Kruys A."/>
            <person name="Hutchinson M.I."/>
            <person name="Powell A.J."/>
            <person name="Barry K."/>
            <person name="Miller A.N."/>
            <person name="Grigoriev I.V."/>
            <person name="Debuchy R."/>
            <person name="Gladieux P."/>
            <person name="Thoren M.H."/>
            <person name="Johannesson H."/>
        </authorList>
    </citation>
    <scope>NUCLEOTIDE SEQUENCE</scope>
    <source>
        <strain evidence="3">PSN324</strain>
    </source>
</reference>
<dbReference type="InterPro" id="IPR039249">
    <property type="entry name" value="GPATCH11"/>
</dbReference>
<dbReference type="InterPro" id="IPR025239">
    <property type="entry name" value="DUF4187"/>
</dbReference>
<dbReference type="Proteomes" id="UP001321749">
    <property type="component" value="Unassembled WGS sequence"/>
</dbReference>
<proteinExistence type="predicted"/>
<feature type="region of interest" description="Disordered" evidence="1">
    <location>
        <begin position="1"/>
        <end position="39"/>
    </location>
</feature>
<evidence type="ECO:0000259" key="2">
    <source>
        <dbReference type="PROSITE" id="PS50174"/>
    </source>
</evidence>
<gene>
    <name evidence="3" type="ORF">QBC42DRAFT_270978</name>
</gene>
<feature type="region of interest" description="Disordered" evidence="1">
    <location>
        <begin position="53"/>
        <end position="89"/>
    </location>
</feature>
<dbReference type="GO" id="GO:0003676">
    <property type="term" value="F:nucleic acid binding"/>
    <property type="evidence" value="ECO:0007669"/>
    <property type="project" value="InterPro"/>
</dbReference>
<dbReference type="GO" id="GO:0000776">
    <property type="term" value="C:kinetochore"/>
    <property type="evidence" value="ECO:0007669"/>
    <property type="project" value="TreeGrafter"/>
</dbReference>
<dbReference type="PROSITE" id="PS50174">
    <property type="entry name" value="G_PATCH"/>
    <property type="match status" value="1"/>
</dbReference>
<dbReference type="AlphaFoldDB" id="A0AAV9HKD4"/>
<reference evidence="3" key="1">
    <citation type="journal article" date="2023" name="Mol. Phylogenet. Evol.">
        <title>Genome-scale phylogeny and comparative genomics of the fungal order Sordariales.</title>
        <authorList>
            <person name="Hensen N."/>
            <person name="Bonometti L."/>
            <person name="Westerberg I."/>
            <person name="Brannstrom I.O."/>
            <person name="Guillou S."/>
            <person name="Cros-Aarteil S."/>
            <person name="Calhoun S."/>
            <person name="Haridas S."/>
            <person name="Kuo A."/>
            <person name="Mondo S."/>
            <person name="Pangilinan J."/>
            <person name="Riley R."/>
            <person name="LaButti K."/>
            <person name="Andreopoulos B."/>
            <person name="Lipzen A."/>
            <person name="Chen C."/>
            <person name="Yan M."/>
            <person name="Daum C."/>
            <person name="Ng V."/>
            <person name="Clum A."/>
            <person name="Steindorff A."/>
            <person name="Ohm R.A."/>
            <person name="Martin F."/>
            <person name="Silar P."/>
            <person name="Natvig D.O."/>
            <person name="Lalanne C."/>
            <person name="Gautier V."/>
            <person name="Ament-Velasquez S.L."/>
            <person name="Kruys A."/>
            <person name="Hutchinson M.I."/>
            <person name="Powell A.J."/>
            <person name="Barry K."/>
            <person name="Miller A.N."/>
            <person name="Grigoriev I.V."/>
            <person name="Debuchy R."/>
            <person name="Gladieux P."/>
            <person name="Hiltunen Thoren M."/>
            <person name="Johannesson H."/>
        </authorList>
    </citation>
    <scope>NUCLEOTIDE SEQUENCE</scope>
    <source>
        <strain evidence="3">PSN324</strain>
    </source>
</reference>